<dbReference type="AlphaFoldDB" id="A0A2W5FME2"/>
<dbReference type="PANTHER" id="PTHR36924:SF1">
    <property type="entry name" value="ANTITOXIN HIGA-1"/>
    <property type="match status" value="1"/>
</dbReference>
<name>A0A2W5FME2_9BACT</name>
<dbReference type="Gene3D" id="1.10.260.40">
    <property type="entry name" value="lambda repressor-like DNA-binding domains"/>
    <property type="match status" value="1"/>
</dbReference>
<dbReference type="NCBIfam" id="TIGR02607">
    <property type="entry name" value="antidote_HigA"/>
    <property type="match status" value="1"/>
</dbReference>
<dbReference type="PANTHER" id="PTHR36924">
    <property type="entry name" value="ANTITOXIN HIGA-1"/>
    <property type="match status" value="1"/>
</dbReference>
<proteinExistence type="predicted"/>
<dbReference type="GO" id="GO:0003677">
    <property type="term" value="F:DNA binding"/>
    <property type="evidence" value="ECO:0007669"/>
    <property type="project" value="UniProtKB-KW"/>
</dbReference>
<dbReference type="PROSITE" id="PS50943">
    <property type="entry name" value="HTH_CROC1"/>
    <property type="match status" value="1"/>
</dbReference>
<dbReference type="SUPFAM" id="SSF47413">
    <property type="entry name" value="lambda repressor-like DNA-binding domains"/>
    <property type="match status" value="1"/>
</dbReference>
<dbReference type="CDD" id="cd00093">
    <property type="entry name" value="HTH_XRE"/>
    <property type="match status" value="1"/>
</dbReference>
<dbReference type="InterPro" id="IPR010982">
    <property type="entry name" value="Lambda_DNA-bd_dom_sf"/>
</dbReference>
<keyword evidence="1" id="KW-0238">DNA-binding</keyword>
<feature type="domain" description="HTH cro/C1-type" evidence="2">
    <location>
        <begin position="22"/>
        <end position="69"/>
    </location>
</feature>
<evidence type="ECO:0000313" key="3">
    <source>
        <dbReference type="EMBL" id="PZP54957.1"/>
    </source>
</evidence>
<dbReference type="InterPro" id="IPR013430">
    <property type="entry name" value="Toxin_antidote_HigA"/>
</dbReference>
<organism evidence="3 4">
    <name type="scientific">Micavibrio aeruginosavorus</name>
    <dbReference type="NCBI Taxonomy" id="349221"/>
    <lineage>
        <taxon>Bacteria</taxon>
        <taxon>Pseudomonadati</taxon>
        <taxon>Bdellovibrionota</taxon>
        <taxon>Bdellovibrionia</taxon>
        <taxon>Bdellovibrionales</taxon>
        <taxon>Pseudobdellovibrionaceae</taxon>
        <taxon>Micavibrio</taxon>
    </lineage>
</organism>
<evidence type="ECO:0000259" key="2">
    <source>
        <dbReference type="PROSITE" id="PS50943"/>
    </source>
</evidence>
<gene>
    <name evidence="3" type="primary">higA</name>
    <name evidence="3" type="ORF">DI586_08345</name>
</gene>
<dbReference type="EMBL" id="QFOT01000098">
    <property type="protein sequence ID" value="PZP54957.1"/>
    <property type="molecule type" value="Genomic_DNA"/>
</dbReference>
<dbReference type="Proteomes" id="UP000249739">
    <property type="component" value="Unassembled WGS sequence"/>
</dbReference>
<accession>A0A2W5FME2</accession>
<evidence type="ECO:0000256" key="1">
    <source>
        <dbReference type="ARBA" id="ARBA00023125"/>
    </source>
</evidence>
<protein>
    <submittedName>
        <fullName evidence="3">Addiction module antidote protein, HigA family</fullName>
    </submittedName>
</protein>
<comment type="caution">
    <text evidence="3">The sequence shown here is derived from an EMBL/GenBank/DDBJ whole genome shotgun (WGS) entry which is preliminary data.</text>
</comment>
<dbReference type="Pfam" id="PF01381">
    <property type="entry name" value="HTH_3"/>
    <property type="match status" value="1"/>
</dbReference>
<reference evidence="3 4" key="1">
    <citation type="submission" date="2017-08" db="EMBL/GenBank/DDBJ databases">
        <title>Infants hospitalized years apart are colonized by the same room-sourced microbial strains.</title>
        <authorList>
            <person name="Brooks B."/>
            <person name="Olm M.R."/>
            <person name="Firek B.A."/>
            <person name="Baker R."/>
            <person name="Thomas B.C."/>
            <person name="Morowitz M.J."/>
            <person name="Banfield J.F."/>
        </authorList>
    </citation>
    <scope>NUCLEOTIDE SEQUENCE [LARGE SCALE GENOMIC DNA]</scope>
    <source>
        <strain evidence="3">S2_006_000_R2_64</strain>
    </source>
</reference>
<sequence>MAQLLKNPHPGEILQEEFLEPLGLSQNALAQAIGVPANRINEIIRGRRGITADTDLRLARFFKLSEGYWLRLQNTYDMMEARREVGKDIGKIKPFKAQEVAYA</sequence>
<dbReference type="InterPro" id="IPR001387">
    <property type="entry name" value="Cro/C1-type_HTH"/>
</dbReference>
<evidence type="ECO:0000313" key="4">
    <source>
        <dbReference type="Proteomes" id="UP000249739"/>
    </source>
</evidence>
<dbReference type="SMART" id="SM00530">
    <property type="entry name" value="HTH_XRE"/>
    <property type="match status" value="1"/>
</dbReference>